<proteinExistence type="predicted"/>
<name>A0A328EAT9_9ASTE</name>
<gene>
    <name evidence="1" type="ORF">DM860_012256</name>
</gene>
<accession>A0A328EAT9</accession>
<evidence type="ECO:0000313" key="1">
    <source>
        <dbReference type="EMBL" id="RAL53641.1"/>
    </source>
</evidence>
<comment type="caution">
    <text evidence="1">The sequence shown here is derived from an EMBL/GenBank/DDBJ whole genome shotgun (WGS) entry which is preliminary data.</text>
</comment>
<keyword evidence="2" id="KW-1185">Reference proteome</keyword>
<dbReference type="EMBL" id="NQVE01000018">
    <property type="protein sequence ID" value="RAL53641.1"/>
    <property type="molecule type" value="Genomic_DNA"/>
</dbReference>
<dbReference type="Proteomes" id="UP000249390">
    <property type="component" value="Unassembled WGS sequence"/>
</dbReference>
<organism evidence="1 2">
    <name type="scientific">Cuscuta australis</name>
    <dbReference type="NCBI Taxonomy" id="267555"/>
    <lineage>
        <taxon>Eukaryota</taxon>
        <taxon>Viridiplantae</taxon>
        <taxon>Streptophyta</taxon>
        <taxon>Embryophyta</taxon>
        <taxon>Tracheophyta</taxon>
        <taxon>Spermatophyta</taxon>
        <taxon>Magnoliopsida</taxon>
        <taxon>eudicotyledons</taxon>
        <taxon>Gunneridae</taxon>
        <taxon>Pentapetalae</taxon>
        <taxon>asterids</taxon>
        <taxon>lamiids</taxon>
        <taxon>Solanales</taxon>
        <taxon>Convolvulaceae</taxon>
        <taxon>Cuscuteae</taxon>
        <taxon>Cuscuta</taxon>
        <taxon>Cuscuta subgen. Grammica</taxon>
        <taxon>Cuscuta sect. Cleistogrammica</taxon>
    </lineage>
</organism>
<reference evidence="1 2" key="1">
    <citation type="submission" date="2018-06" db="EMBL/GenBank/DDBJ databases">
        <title>The Genome of Cuscuta australis (Dodder) Provides Insight into the Evolution of Plant Parasitism.</title>
        <authorList>
            <person name="Liu H."/>
        </authorList>
    </citation>
    <scope>NUCLEOTIDE SEQUENCE [LARGE SCALE GENOMIC DNA]</scope>
    <source>
        <strain evidence="2">cv. Yunnan</strain>
        <tissue evidence="1">Vines</tissue>
    </source>
</reference>
<sequence>MNFHSWAQLDMKIEIPLPNEYSRMEVLKNIHAAGIAKLGKIDHEALVKLAELRVNNL</sequence>
<evidence type="ECO:0000313" key="2">
    <source>
        <dbReference type="Proteomes" id="UP000249390"/>
    </source>
</evidence>
<protein>
    <submittedName>
        <fullName evidence="1">Uncharacterized protein</fullName>
    </submittedName>
</protein>
<dbReference type="AlphaFoldDB" id="A0A328EAT9"/>